<comment type="caution">
    <text evidence="8">The sequence shown here is derived from an EMBL/GenBank/DDBJ whole genome shotgun (WGS) entry which is preliminary data.</text>
</comment>
<dbReference type="Pfam" id="PF01914">
    <property type="entry name" value="MarC"/>
    <property type="match status" value="1"/>
</dbReference>
<evidence type="ECO:0000256" key="7">
    <source>
        <dbReference type="RuleBase" id="RU362048"/>
    </source>
</evidence>
<dbReference type="GO" id="GO:0005886">
    <property type="term" value="C:plasma membrane"/>
    <property type="evidence" value="ECO:0007669"/>
    <property type="project" value="UniProtKB-SubCell"/>
</dbReference>
<evidence type="ECO:0000256" key="2">
    <source>
        <dbReference type="ARBA" id="ARBA00009784"/>
    </source>
</evidence>
<accession>B9BI02</accession>
<organism evidence="8 9">
    <name type="scientific">Burkholderia multivorans CGD2</name>
    <dbReference type="NCBI Taxonomy" id="513052"/>
    <lineage>
        <taxon>Bacteria</taxon>
        <taxon>Pseudomonadati</taxon>
        <taxon>Pseudomonadota</taxon>
        <taxon>Betaproteobacteria</taxon>
        <taxon>Burkholderiales</taxon>
        <taxon>Burkholderiaceae</taxon>
        <taxon>Burkholderia</taxon>
        <taxon>Burkholderia cepacia complex</taxon>
    </lineage>
</organism>
<sequence length="227" mass="24523">MFAPMIVHRLISEILFGFTGLMGIINPIGIAFLFLERTETLTEHERHLLAKKVAFNAFIVLMVAFFVGTPVLHFFGISMEALRIGGGFAVAVSGWQMLNEPDVPGGGDTPVKPIDANAIMTRAFFPLTVPLTVGPGSIATAIALNANRTHKLSEFMLSSIVSVAVSALIGVVIWLTYSRAALLARYLGTEGTKVAMRVSAFLLLCVGVQIMLTGFSEFLRPIADQIR</sequence>
<proteinExistence type="inferred from homology"/>
<feature type="transmembrane region" description="Helical" evidence="7">
    <location>
        <begin position="156"/>
        <end position="177"/>
    </location>
</feature>
<reference evidence="8 9" key="1">
    <citation type="journal article" date="2012" name="J. Bacteriol.">
        <title>Draft Genome Sequence Determination for Cystic Fibrosis and Chronic Granulomatous Disease Burkholderia multivorans Isolates.</title>
        <authorList>
            <person name="Varga J.J."/>
            <person name="Losada L."/>
            <person name="Zelazny A.M."/>
            <person name="Brinkac L."/>
            <person name="Harkins D."/>
            <person name="Radune D."/>
            <person name="Hostetler J."/>
            <person name="Sampaio E.P."/>
            <person name="Ronning C.M."/>
            <person name="Nierman W.C."/>
            <person name="Greenberg D.E."/>
            <person name="Holland S.M."/>
            <person name="Goldberg J.B."/>
        </authorList>
    </citation>
    <scope>NUCLEOTIDE SEQUENCE [LARGE SCALE GENOMIC DNA]</scope>
    <source>
        <strain evidence="8 9">CGD2</strain>
    </source>
</reference>
<dbReference type="InterPro" id="IPR002771">
    <property type="entry name" value="Multi_antbiot-R_MarC"/>
</dbReference>
<dbReference type="PANTHER" id="PTHR33508">
    <property type="entry name" value="UPF0056 MEMBRANE PROTEIN YHCE"/>
    <property type="match status" value="1"/>
</dbReference>
<feature type="transmembrane region" description="Helical" evidence="7">
    <location>
        <begin position="14"/>
        <end position="35"/>
    </location>
</feature>
<dbReference type="Proteomes" id="UP000004535">
    <property type="component" value="Unassembled WGS sequence"/>
</dbReference>
<dbReference type="NCBIfam" id="TIGR00427">
    <property type="entry name" value="NAAT family transporter"/>
    <property type="match status" value="1"/>
</dbReference>
<evidence type="ECO:0000256" key="5">
    <source>
        <dbReference type="ARBA" id="ARBA00022989"/>
    </source>
</evidence>
<keyword evidence="5 7" id="KW-1133">Transmembrane helix</keyword>
<evidence type="ECO:0000256" key="4">
    <source>
        <dbReference type="ARBA" id="ARBA00022692"/>
    </source>
</evidence>
<comment type="similarity">
    <text evidence="2 7">Belongs to the UPF0056 (MarC) family.</text>
</comment>
<gene>
    <name evidence="8" type="ORF">BURMUCGD2_4707</name>
</gene>
<evidence type="ECO:0000256" key="6">
    <source>
        <dbReference type="ARBA" id="ARBA00023136"/>
    </source>
</evidence>
<feature type="transmembrane region" description="Helical" evidence="7">
    <location>
        <begin position="55"/>
        <end position="75"/>
    </location>
</feature>
<keyword evidence="4 7" id="KW-0812">Transmembrane</keyword>
<dbReference type="EMBL" id="ACFC01000001">
    <property type="protein sequence ID" value="EEE09335.1"/>
    <property type="molecule type" value="Genomic_DNA"/>
</dbReference>
<evidence type="ECO:0000256" key="3">
    <source>
        <dbReference type="ARBA" id="ARBA00022475"/>
    </source>
</evidence>
<evidence type="ECO:0000313" key="9">
    <source>
        <dbReference type="Proteomes" id="UP000004535"/>
    </source>
</evidence>
<protein>
    <recommendedName>
        <fullName evidence="7">UPF0056 membrane protein</fullName>
    </recommendedName>
</protein>
<keyword evidence="3" id="KW-1003">Cell membrane</keyword>
<evidence type="ECO:0000256" key="1">
    <source>
        <dbReference type="ARBA" id="ARBA00004651"/>
    </source>
</evidence>
<feature type="transmembrane region" description="Helical" evidence="7">
    <location>
        <begin position="197"/>
        <end position="219"/>
    </location>
</feature>
<dbReference type="AlphaFoldDB" id="B9BI02"/>
<name>B9BI02_9BURK</name>
<comment type="caution">
    <text evidence="7">Lacks conserved residue(s) required for the propagation of feature annotation.</text>
</comment>
<comment type="subcellular location">
    <subcellularLocation>
        <location evidence="1 7">Cell membrane</location>
        <topology evidence="1 7">Multi-pass membrane protein</topology>
    </subcellularLocation>
</comment>
<keyword evidence="6 7" id="KW-0472">Membrane</keyword>
<feature type="transmembrane region" description="Helical" evidence="7">
    <location>
        <begin position="123"/>
        <end position="144"/>
    </location>
</feature>
<dbReference type="PANTHER" id="PTHR33508:SF1">
    <property type="entry name" value="UPF0056 MEMBRANE PROTEIN YHCE"/>
    <property type="match status" value="1"/>
</dbReference>
<evidence type="ECO:0000313" key="8">
    <source>
        <dbReference type="EMBL" id="EEE09335.1"/>
    </source>
</evidence>